<dbReference type="OrthoDB" id="3237269at2759"/>
<comment type="caution">
    <text evidence="1">The sequence shown here is derived from an EMBL/GenBank/DDBJ whole genome shotgun (WGS) entry which is preliminary data.</text>
</comment>
<accession>A0A024GNQ2</accession>
<dbReference type="EMBL" id="CAIX01000196">
    <property type="protein sequence ID" value="CCI47962.1"/>
    <property type="molecule type" value="Genomic_DNA"/>
</dbReference>
<dbReference type="Proteomes" id="UP000053237">
    <property type="component" value="Unassembled WGS sequence"/>
</dbReference>
<dbReference type="AlphaFoldDB" id="A0A024GNQ2"/>
<evidence type="ECO:0000313" key="2">
    <source>
        <dbReference type="Proteomes" id="UP000053237"/>
    </source>
</evidence>
<organism evidence="1 2">
    <name type="scientific">Albugo candida</name>
    <dbReference type="NCBI Taxonomy" id="65357"/>
    <lineage>
        <taxon>Eukaryota</taxon>
        <taxon>Sar</taxon>
        <taxon>Stramenopiles</taxon>
        <taxon>Oomycota</taxon>
        <taxon>Peronosporomycetes</taxon>
        <taxon>Albuginales</taxon>
        <taxon>Albuginaceae</taxon>
        <taxon>Albugo</taxon>
    </lineage>
</organism>
<dbReference type="InParanoid" id="A0A024GNQ2"/>
<evidence type="ECO:0000313" key="1">
    <source>
        <dbReference type="EMBL" id="CCI47962.1"/>
    </source>
</evidence>
<gene>
    <name evidence="1" type="ORF">BN9_090050</name>
</gene>
<keyword evidence="2" id="KW-1185">Reference proteome</keyword>
<proteinExistence type="predicted"/>
<sequence length="123" mass="14374">MHHDPRTFAYKLSNRFALVHFECTMNGLQSFVVANEYASSIWAERIDGFWSAGEVPTNVLREFEAINAVISAETNIKKDDMESCVSYQQLDFTYDSDLYQLIVRKPALKLHEVWKLQFRYGDR</sequence>
<reference evidence="1 2" key="1">
    <citation type="submission" date="2012-05" db="EMBL/GenBank/DDBJ databases">
        <title>Recombination and specialization in a pathogen metapopulation.</title>
        <authorList>
            <person name="Gardiner A."/>
            <person name="Kemen E."/>
            <person name="Schultz-Larsen T."/>
            <person name="MacLean D."/>
            <person name="Van Oosterhout C."/>
            <person name="Jones J.D.G."/>
        </authorList>
    </citation>
    <scope>NUCLEOTIDE SEQUENCE [LARGE SCALE GENOMIC DNA]</scope>
    <source>
        <strain evidence="1 2">Ac Nc2</strain>
    </source>
</reference>
<protein>
    <submittedName>
        <fullName evidence="1">Uncharacterized protein</fullName>
    </submittedName>
</protein>
<name>A0A024GNQ2_9STRA</name>